<dbReference type="Pfam" id="PF00512">
    <property type="entry name" value="HisKA"/>
    <property type="match status" value="1"/>
</dbReference>
<evidence type="ECO:0000256" key="1">
    <source>
        <dbReference type="ARBA" id="ARBA00000085"/>
    </source>
</evidence>
<keyword evidence="16" id="KW-1185">Reference proteome</keyword>
<dbReference type="Gene3D" id="1.10.287.130">
    <property type="match status" value="1"/>
</dbReference>
<gene>
    <name evidence="15" type="ORF">Kalk_02275</name>
</gene>
<dbReference type="CDD" id="cd00082">
    <property type="entry name" value="HisKA"/>
    <property type="match status" value="1"/>
</dbReference>
<keyword evidence="9 11" id="KW-1133">Transmembrane helix</keyword>
<dbReference type="Pfam" id="PF02518">
    <property type="entry name" value="HATPase_c"/>
    <property type="match status" value="1"/>
</dbReference>
<dbReference type="SMART" id="SM00387">
    <property type="entry name" value="HATPase_c"/>
    <property type="match status" value="1"/>
</dbReference>
<dbReference type="KEGG" id="kak:Kalk_02275"/>
<dbReference type="InterPro" id="IPR035965">
    <property type="entry name" value="PAS-like_dom_sf"/>
</dbReference>
<dbReference type="InterPro" id="IPR004358">
    <property type="entry name" value="Sig_transdc_His_kin-like_C"/>
</dbReference>
<dbReference type="InterPro" id="IPR003594">
    <property type="entry name" value="HATPase_dom"/>
</dbReference>
<dbReference type="InterPro" id="IPR000700">
    <property type="entry name" value="PAS-assoc_C"/>
</dbReference>
<feature type="domain" description="PAC" evidence="14">
    <location>
        <begin position="589"/>
        <end position="641"/>
    </location>
</feature>
<dbReference type="Gene3D" id="3.30.565.10">
    <property type="entry name" value="Histidine kinase-like ATPase, C-terminal domain"/>
    <property type="match status" value="1"/>
</dbReference>
<keyword evidence="7 11" id="KW-0812">Transmembrane</keyword>
<dbReference type="InterPro" id="IPR003661">
    <property type="entry name" value="HisK_dim/P_dom"/>
</dbReference>
<dbReference type="InterPro" id="IPR005467">
    <property type="entry name" value="His_kinase_dom"/>
</dbReference>
<evidence type="ECO:0000256" key="8">
    <source>
        <dbReference type="ARBA" id="ARBA00022777"/>
    </source>
</evidence>
<keyword evidence="4" id="KW-1003">Cell membrane</keyword>
<dbReference type="PROSITE" id="PS50112">
    <property type="entry name" value="PAS"/>
    <property type="match status" value="1"/>
</dbReference>
<evidence type="ECO:0000256" key="2">
    <source>
        <dbReference type="ARBA" id="ARBA00004651"/>
    </source>
</evidence>
<dbReference type="AlphaFoldDB" id="A0A2K9LIK8"/>
<dbReference type="EMBL" id="CP022684">
    <property type="protein sequence ID" value="AUM11325.1"/>
    <property type="molecule type" value="Genomic_DNA"/>
</dbReference>
<dbReference type="InterPro" id="IPR000014">
    <property type="entry name" value="PAS"/>
</dbReference>
<dbReference type="PROSITE" id="PS50109">
    <property type="entry name" value="HIS_KIN"/>
    <property type="match status" value="1"/>
</dbReference>
<keyword evidence="8" id="KW-0418">Kinase</keyword>
<evidence type="ECO:0000313" key="15">
    <source>
        <dbReference type="EMBL" id="AUM11325.1"/>
    </source>
</evidence>
<feature type="domain" description="Histidine kinase" evidence="12">
    <location>
        <begin position="659"/>
        <end position="883"/>
    </location>
</feature>
<dbReference type="GO" id="GO:0009927">
    <property type="term" value="F:histidine phosphotransfer kinase activity"/>
    <property type="evidence" value="ECO:0007669"/>
    <property type="project" value="TreeGrafter"/>
</dbReference>
<feature type="transmembrane region" description="Helical" evidence="11">
    <location>
        <begin position="36"/>
        <end position="57"/>
    </location>
</feature>
<dbReference type="EC" id="2.7.13.3" evidence="3"/>
<dbReference type="CDD" id="cd12913">
    <property type="entry name" value="PDC1_MCP_like"/>
    <property type="match status" value="1"/>
</dbReference>
<evidence type="ECO:0000313" key="16">
    <source>
        <dbReference type="Proteomes" id="UP000235116"/>
    </source>
</evidence>
<dbReference type="NCBIfam" id="TIGR00229">
    <property type="entry name" value="sensory_box"/>
    <property type="match status" value="1"/>
</dbReference>
<evidence type="ECO:0000259" key="13">
    <source>
        <dbReference type="PROSITE" id="PS50112"/>
    </source>
</evidence>
<feature type="domain" description="PAS" evidence="13">
    <location>
        <begin position="501"/>
        <end position="572"/>
    </location>
</feature>
<evidence type="ECO:0000256" key="10">
    <source>
        <dbReference type="ARBA" id="ARBA00023136"/>
    </source>
</evidence>
<evidence type="ECO:0000256" key="4">
    <source>
        <dbReference type="ARBA" id="ARBA00022475"/>
    </source>
</evidence>
<dbReference type="PANTHER" id="PTHR43047:SF72">
    <property type="entry name" value="OSMOSENSING HISTIDINE PROTEIN KINASE SLN1"/>
    <property type="match status" value="1"/>
</dbReference>
<evidence type="ECO:0000259" key="12">
    <source>
        <dbReference type="PROSITE" id="PS50109"/>
    </source>
</evidence>
<keyword evidence="10 11" id="KW-0472">Membrane</keyword>
<dbReference type="FunFam" id="3.30.565.10:FF:000006">
    <property type="entry name" value="Sensor histidine kinase WalK"/>
    <property type="match status" value="1"/>
</dbReference>
<evidence type="ECO:0000256" key="3">
    <source>
        <dbReference type="ARBA" id="ARBA00012438"/>
    </source>
</evidence>
<comment type="subcellular location">
    <subcellularLocation>
        <location evidence="2">Cell membrane</location>
        <topology evidence="2">Multi-pass membrane protein</topology>
    </subcellularLocation>
</comment>
<evidence type="ECO:0000259" key="14">
    <source>
        <dbReference type="PROSITE" id="PS50113"/>
    </source>
</evidence>
<dbReference type="SUPFAM" id="SSF47384">
    <property type="entry name" value="Homodimeric domain of signal transducing histidine kinase"/>
    <property type="match status" value="1"/>
</dbReference>
<name>A0A2K9LIK8_9GAMM</name>
<dbReference type="GO" id="GO:0005886">
    <property type="term" value="C:plasma membrane"/>
    <property type="evidence" value="ECO:0007669"/>
    <property type="project" value="UniProtKB-SubCell"/>
</dbReference>
<dbReference type="Gene3D" id="3.30.450.20">
    <property type="entry name" value="PAS domain"/>
    <property type="match status" value="2"/>
</dbReference>
<evidence type="ECO:0000256" key="11">
    <source>
        <dbReference type="SAM" id="Phobius"/>
    </source>
</evidence>
<dbReference type="GO" id="GO:0000155">
    <property type="term" value="F:phosphorelay sensor kinase activity"/>
    <property type="evidence" value="ECO:0007669"/>
    <property type="project" value="InterPro"/>
</dbReference>
<dbReference type="SUPFAM" id="SSF55874">
    <property type="entry name" value="ATPase domain of HSP90 chaperone/DNA topoisomerase II/histidine kinase"/>
    <property type="match status" value="1"/>
</dbReference>
<dbReference type="Pfam" id="PF02743">
    <property type="entry name" value="dCache_1"/>
    <property type="match status" value="1"/>
</dbReference>
<dbReference type="PRINTS" id="PR00344">
    <property type="entry name" value="BCTRLSENSOR"/>
</dbReference>
<dbReference type="InterPro" id="IPR036097">
    <property type="entry name" value="HisK_dim/P_sf"/>
</dbReference>
<dbReference type="CDD" id="cd00130">
    <property type="entry name" value="PAS"/>
    <property type="match status" value="1"/>
</dbReference>
<dbReference type="Pfam" id="PF13426">
    <property type="entry name" value="PAS_9"/>
    <property type="match status" value="1"/>
</dbReference>
<dbReference type="SMART" id="SM00086">
    <property type="entry name" value="PAC"/>
    <property type="match status" value="1"/>
</dbReference>
<keyword evidence="5" id="KW-0597">Phosphoprotein</keyword>
<comment type="catalytic activity">
    <reaction evidence="1">
        <text>ATP + protein L-histidine = ADP + protein N-phospho-L-histidine.</text>
        <dbReference type="EC" id="2.7.13.3"/>
    </reaction>
</comment>
<evidence type="ECO:0000256" key="9">
    <source>
        <dbReference type="ARBA" id="ARBA00022989"/>
    </source>
</evidence>
<dbReference type="PROSITE" id="PS50113">
    <property type="entry name" value="PAC"/>
    <property type="match status" value="1"/>
</dbReference>
<evidence type="ECO:0000256" key="6">
    <source>
        <dbReference type="ARBA" id="ARBA00022679"/>
    </source>
</evidence>
<evidence type="ECO:0000256" key="5">
    <source>
        <dbReference type="ARBA" id="ARBA00022553"/>
    </source>
</evidence>
<proteinExistence type="predicted"/>
<dbReference type="SMART" id="SM00091">
    <property type="entry name" value="PAS"/>
    <property type="match status" value="1"/>
</dbReference>
<dbReference type="InterPro" id="IPR033479">
    <property type="entry name" value="dCache_1"/>
</dbReference>
<sequence>MHQNEQSMDLKRSGDPENKQYNPPQVAWLSSLRFKLGVGLFLLFLILVCSNLWLIWFKGLPLLVQQSKELNEQIGQNIVTELNQQFMQAETLTKDIANLAEALPTEDQLFKSTIPHLLDLESMRDIIAGGGFWPEPFRFDPDKERASFFWGREANGVLKFYDDYNALDGPGYHNEEWYVPTTRLQAGSAYWSRSYTDPYSLQPMVTCSVPIHRANTLMGVATVDLKLEGVNKLVTEKIGSRSGYAFVIDRNNKFISYPDQNMVITQRSENNQQEYTDFIYAKELAKKAPNFQEIADKLDFISYRNTTIVNRDADRIKTVAKNIADKSYQINIQEARLIAHNLFRNGEGNIAVLDRFEISDDVFLHGKSDVTVYQMPHTYWKVITVFPLEDTIEAARDISESVTWGSLTGIAIWGMLCTGFLWRVLFSRLHDMTDRIRQSAHDGREIPLDHSANDELGLLAQWYNRRTKQLHQALRSAEVSAHDLKRENNEHKVTAKLLERSLSMQRAILDSANLAIITLDKQGRILNCNAGTTKLLGYREQDLVGKTFPHALIDKQQMEEYRVDLQQRYDVNISGFRLFTTALDKGERQENEWTFTCKNGVKLDVMLSITAVISPHHSIEGWLAVVADISERKQAQGELERARHIAESSNQAKSQFLASMSHELRTPLNAILGFTRRLQKYFKESESDNNQALRNLDALNTIERNTHHLMELISDLLDISKIEEGKLELESKLFDLGKLVEEVHSDTHSLAGNRDIQYSFTLPRNGAYLQGDRAKIKQIIYNLVSNAFRATEQGSIQIGVTVQHHNNTALIKVTDTGRGITPEDSKHLFEKFSNLHNYTSNQLSSGLGLFITMELVKLHEGNISFESIPGEGSTFIVELPLHPGRKDDDT</sequence>
<dbReference type="SUPFAM" id="SSF55785">
    <property type="entry name" value="PYP-like sensor domain (PAS domain)"/>
    <property type="match status" value="1"/>
</dbReference>
<organism evidence="15 16">
    <name type="scientific">Ketobacter alkanivorans</name>
    <dbReference type="NCBI Taxonomy" id="1917421"/>
    <lineage>
        <taxon>Bacteria</taxon>
        <taxon>Pseudomonadati</taxon>
        <taxon>Pseudomonadota</taxon>
        <taxon>Gammaproteobacteria</taxon>
        <taxon>Pseudomonadales</taxon>
        <taxon>Ketobacteraceae</taxon>
        <taxon>Ketobacter</taxon>
    </lineage>
</organism>
<dbReference type="PANTHER" id="PTHR43047">
    <property type="entry name" value="TWO-COMPONENT HISTIDINE PROTEIN KINASE"/>
    <property type="match status" value="1"/>
</dbReference>
<protein>
    <recommendedName>
        <fullName evidence="3">histidine kinase</fullName>
        <ecNumber evidence="3">2.7.13.3</ecNumber>
    </recommendedName>
</protein>
<dbReference type="Proteomes" id="UP000235116">
    <property type="component" value="Chromosome"/>
</dbReference>
<dbReference type="InterPro" id="IPR001610">
    <property type="entry name" value="PAC"/>
</dbReference>
<dbReference type="SMART" id="SM00388">
    <property type="entry name" value="HisKA"/>
    <property type="match status" value="1"/>
</dbReference>
<dbReference type="InterPro" id="IPR036890">
    <property type="entry name" value="HATPase_C_sf"/>
</dbReference>
<keyword evidence="6" id="KW-0808">Transferase</keyword>
<evidence type="ECO:0000256" key="7">
    <source>
        <dbReference type="ARBA" id="ARBA00022692"/>
    </source>
</evidence>
<accession>A0A2K9LIK8</accession>
<reference evidence="16" key="1">
    <citation type="submission" date="2017-08" db="EMBL/GenBank/DDBJ databases">
        <title>Direct submision.</title>
        <authorList>
            <person name="Kim S.-J."/>
            <person name="Rhee S.-K."/>
        </authorList>
    </citation>
    <scope>NUCLEOTIDE SEQUENCE [LARGE SCALE GENOMIC DNA]</scope>
    <source>
        <strain evidence="16">GI5</strain>
    </source>
</reference>